<sequence length="150" mass="17490">MMTLIVPLSMLFLFVKHPLSMGITIILQTIIIALSIGEMMNSFWFSYIIIIIMLSGMMVLFIYMASIASNEKLKFSNKMTFLIMMTLIMSNNNSTYWMELNNNWINISMNMLFNSITMMITLIMVNYLFFCMMIISKIVNIKEGPLRMKI</sequence>
<keyword evidence="2" id="KW-0496">Mitochondrion</keyword>
<feature type="transmembrane region" description="Helical" evidence="1">
    <location>
        <begin position="43"/>
        <end position="67"/>
    </location>
</feature>
<geneLocation type="mitochondrion" evidence="2"/>
<feature type="transmembrane region" description="Helical" evidence="1">
    <location>
        <begin position="79"/>
        <end position="98"/>
    </location>
</feature>
<gene>
    <name evidence="2" type="primary">ND6</name>
</gene>
<proteinExistence type="predicted"/>
<feature type="transmembrane region" description="Helical" evidence="1">
    <location>
        <begin position="118"/>
        <end position="139"/>
    </location>
</feature>
<dbReference type="EMBL" id="EU427339">
    <property type="protein sequence ID" value="ABZ02057.1"/>
    <property type="molecule type" value="Genomic_DNA"/>
</dbReference>
<name>B7SMG3_9HEMI</name>
<accession>B7SMG3</accession>
<dbReference type="GeneID" id="7672022"/>
<reference evidence="2" key="1">
    <citation type="journal article" date="2008" name="BMC Genomics">
        <title>Comparative and phylogenomic studies on the mitochondrial genomes of Pentatomomorpha (Insecta: Hemiptera: Heteroptera).</title>
        <authorList>
            <person name="Hua J."/>
            <person name="Li M."/>
            <person name="Dong P."/>
            <person name="Cui Y."/>
            <person name="Xie Q."/>
            <person name="Bu W."/>
        </authorList>
    </citation>
    <scope>NUCLEOTIDE SEQUENCE</scope>
</reference>
<organism evidence="2">
    <name type="scientific">Malcus inconspicuus</name>
    <dbReference type="NCBI Taxonomy" id="498929"/>
    <lineage>
        <taxon>Eukaryota</taxon>
        <taxon>Metazoa</taxon>
        <taxon>Ecdysozoa</taxon>
        <taxon>Arthropoda</taxon>
        <taxon>Hexapoda</taxon>
        <taxon>Insecta</taxon>
        <taxon>Pterygota</taxon>
        <taxon>Neoptera</taxon>
        <taxon>Paraneoptera</taxon>
        <taxon>Hemiptera</taxon>
        <taxon>Heteroptera</taxon>
        <taxon>Panheteroptera</taxon>
        <taxon>Pentatomomorpha</taxon>
        <taxon>Lygaeoidea</taxon>
        <taxon>Malcidae</taxon>
        <taxon>Malcinae</taxon>
        <taxon>Malcus</taxon>
    </lineage>
</organism>
<keyword evidence="1" id="KW-0472">Membrane</keyword>
<evidence type="ECO:0000256" key="1">
    <source>
        <dbReference type="SAM" id="Phobius"/>
    </source>
</evidence>
<protein>
    <submittedName>
        <fullName evidence="2">NADH dehydrogenase subunit 6</fullName>
    </submittedName>
</protein>
<dbReference type="RefSeq" id="YP_002735041.1">
    <property type="nucleotide sequence ID" value="NC_012458.1"/>
</dbReference>
<dbReference type="CTD" id="4541"/>
<dbReference type="AlphaFoldDB" id="B7SMG3"/>
<keyword evidence="1" id="KW-1133">Transmembrane helix</keyword>
<evidence type="ECO:0000313" key="2">
    <source>
        <dbReference type="EMBL" id="ABZ02057.1"/>
    </source>
</evidence>
<keyword evidence="1" id="KW-0812">Transmembrane</keyword>